<evidence type="ECO:0000313" key="2">
    <source>
        <dbReference type="Proteomes" id="UP000070544"/>
    </source>
</evidence>
<organism evidence="1 2">
    <name type="scientific">Gonapodya prolifera (strain JEL478)</name>
    <name type="common">Monoblepharis prolifera</name>
    <dbReference type="NCBI Taxonomy" id="1344416"/>
    <lineage>
        <taxon>Eukaryota</taxon>
        <taxon>Fungi</taxon>
        <taxon>Fungi incertae sedis</taxon>
        <taxon>Chytridiomycota</taxon>
        <taxon>Chytridiomycota incertae sedis</taxon>
        <taxon>Monoblepharidomycetes</taxon>
        <taxon>Monoblepharidales</taxon>
        <taxon>Gonapodyaceae</taxon>
        <taxon>Gonapodya</taxon>
    </lineage>
</organism>
<sequence>MKRFQREEGFGERFQRKPSICQEMALGTRPSYDATQFQPGGWTCTVDFLGSRCTRPLQIIAPTNPISAPYYCGRKHRSLRFLDECKGSASTLGYRLQARVGEQLTPLSLWHGNKKAAKKEAAILAMEFLHRGSVFENRIVGQWNKALLSFAEYLGAARDGEIRQIHEDKVARVLQEMFLQAEFTLISMSTFVFVESKAWLVAAQLVGFLMLRWHLRAELHFSIWDSRFKMKLCLDSTQAQMEAFLNGYLRNSSVPYDAKKWTFTKPPNLLEHILHCLYTLAYPLSMNIRGPHPIHCVQAFAGVERSVPFLGDPVNPYKNFPAFNRGQVWSQIAVTALEWFESLCQAAGVALERRNDVQAEESTFKYGAVQDTSFSSDSFLEILLARCPQNRLPVRFVRFVLNFFDAKGHPCQVSPTVTPPSTPSSPVVAHALGRNVHNILLAAVVVYFHSRGKDIPTLSAPDLARGLLEYLDDVKNAIFDERDPHNAEPVEMSDALAVHLAAGTSRVLEVQMVIG</sequence>
<keyword evidence="2" id="KW-1185">Reference proteome</keyword>
<accession>A0A139AJ08</accession>
<dbReference type="SUPFAM" id="SSF54768">
    <property type="entry name" value="dsRNA-binding domain-like"/>
    <property type="match status" value="1"/>
</dbReference>
<name>A0A139AJ08_GONPJ</name>
<evidence type="ECO:0000313" key="1">
    <source>
        <dbReference type="EMBL" id="KXS16718.1"/>
    </source>
</evidence>
<reference evidence="1 2" key="1">
    <citation type="journal article" date="2015" name="Genome Biol. Evol.">
        <title>Phylogenomic analyses indicate that early fungi evolved digesting cell walls of algal ancestors of land plants.</title>
        <authorList>
            <person name="Chang Y."/>
            <person name="Wang S."/>
            <person name="Sekimoto S."/>
            <person name="Aerts A.L."/>
            <person name="Choi C."/>
            <person name="Clum A."/>
            <person name="LaButti K.M."/>
            <person name="Lindquist E.A."/>
            <person name="Yee Ngan C."/>
            <person name="Ohm R.A."/>
            <person name="Salamov A.A."/>
            <person name="Grigoriev I.V."/>
            <person name="Spatafora J.W."/>
            <person name="Berbee M.L."/>
        </authorList>
    </citation>
    <scope>NUCLEOTIDE SEQUENCE [LARGE SCALE GENOMIC DNA]</scope>
    <source>
        <strain evidence="1 2">JEL478</strain>
    </source>
</reference>
<dbReference type="AlphaFoldDB" id="A0A139AJ08"/>
<gene>
    <name evidence="1" type="ORF">M427DRAFT_494862</name>
</gene>
<proteinExistence type="predicted"/>
<dbReference type="Proteomes" id="UP000070544">
    <property type="component" value="Unassembled WGS sequence"/>
</dbReference>
<protein>
    <submittedName>
        <fullName evidence="1">Uncharacterized protein</fullName>
    </submittedName>
</protein>
<dbReference type="EMBL" id="KQ965751">
    <property type="protein sequence ID" value="KXS16718.1"/>
    <property type="molecule type" value="Genomic_DNA"/>
</dbReference>